<keyword evidence="2" id="KW-0812">Transmembrane</keyword>
<dbReference type="RefSeq" id="WP_099790001.1">
    <property type="nucleotide sequence ID" value="NZ_JBHLYV010000012.1"/>
</dbReference>
<evidence type="ECO:0000256" key="3">
    <source>
        <dbReference type="ARBA" id="ARBA00022989"/>
    </source>
</evidence>
<feature type="signal peptide" evidence="5">
    <location>
        <begin position="1"/>
        <end position="24"/>
    </location>
</feature>
<organism evidence="7 8">
    <name type="scientific">Massilia eurypsychrophila</name>
    <dbReference type="NCBI Taxonomy" id="1485217"/>
    <lineage>
        <taxon>Bacteria</taxon>
        <taxon>Pseudomonadati</taxon>
        <taxon>Pseudomonadota</taxon>
        <taxon>Betaproteobacteria</taxon>
        <taxon>Burkholderiales</taxon>
        <taxon>Oxalobacteraceae</taxon>
        <taxon>Telluria group</taxon>
        <taxon>Massilia</taxon>
    </lineage>
</organism>
<evidence type="ECO:0000259" key="6">
    <source>
        <dbReference type="PROSITE" id="PS52015"/>
    </source>
</evidence>
<evidence type="ECO:0000256" key="4">
    <source>
        <dbReference type="ARBA" id="ARBA00023136"/>
    </source>
</evidence>
<dbReference type="GO" id="GO:0016020">
    <property type="term" value="C:membrane"/>
    <property type="evidence" value="ECO:0007669"/>
    <property type="project" value="UniProtKB-SubCell"/>
</dbReference>
<keyword evidence="5" id="KW-0732">Signal</keyword>
<evidence type="ECO:0000256" key="5">
    <source>
        <dbReference type="SAM" id="SignalP"/>
    </source>
</evidence>
<keyword evidence="3" id="KW-1133">Transmembrane helix</keyword>
<proteinExistence type="predicted"/>
<dbReference type="Gene3D" id="3.30.1150.10">
    <property type="match status" value="1"/>
</dbReference>
<dbReference type="EMBL" id="PDOC01000010">
    <property type="protein sequence ID" value="PIL43880.1"/>
    <property type="molecule type" value="Genomic_DNA"/>
</dbReference>
<evidence type="ECO:0000256" key="2">
    <source>
        <dbReference type="ARBA" id="ARBA00022692"/>
    </source>
</evidence>
<dbReference type="NCBIfam" id="TIGR01352">
    <property type="entry name" value="tonB_Cterm"/>
    <property type="match status" value="1"/>
</dbReference>
<dbReference type="PROSITE" id="PS52015">
    <property type="entry name" value="TONB_CTD"/>
    <property type="match status" value="1"/>
</dbReference>
<dbReference type="InterPro" id="IPR037682">
    <property type="entry name" value="TonB_C"/>
</dbReference>
<comment type="caution">
    <text evidence="7">The sequence shown here is derived from an EMBL/GenBank/DDBJ whole genome shotgun (WGS) entry which is preliminary data.</text>
</comment>
<feature type="chain" id="PRO_5013890097" description="TonB C-terminal domain-containing protein" evidence="5">
    <location>
        <begin position="25"/>
        <end position="124"/>
    </location>
</feature>
<name>A0A2G8TCW6_9BURK</name>
<reference evidence="7 8" key="1">
    <citation type="submission" date="2017-10" db="EMBL/GenBank/DDBJ databases">
        <title>Massilia psychrophilum sp. nov., a novel purple-pigmented bacterium isolated from Tianshan glacier, Xinjiang Municipality, China.</title>
        <authorList>
            <person name="Wang H."/>
        </authorList>
    </citation>
    <scope>NUCLEOTIDE SEQUENCE [LARGE SCALE GENOMIC DNA]</scope>
    <source>
        <strain evidence="7 8">JCM 30074</strain>
    </source>
</reference>
<gene>
    <name evidence="7" type="ORF">CR105_16150</name>
</gene>
<evidence type="ECO:0000256" key="1">
    <source>
        <dbReference type="ARBA" id="ARBA00004167"/>
    </source>
</evidence>
<dbReference type="GO" id="GO:0055085">
    <property type="term" value="P:transmembrane transport"/>
    <property type="evidence" value="ECO:0007669"/>
    <property type="project" value="InterPro"/>
</dbReference>
<accession>A0A2G8TCW6</accession>
<comment type="subcellular location">
    <subcellularLocation>
        <location evidence="1">Membrane</location>
        <topology evidence="1">Single-pass membrane protein</topology>
    </subcellularLocation>
</comment>
<evidence type="ECO:0000313" key="7">
    <source>
        <dbReference type="EMBL" id="PIL43880.1"/>
    </source>
</evidence>
<dbReference type="Proteomes" id="UP000230390">
    <property type="component" value="Unassembled WGS sequence"/>
</dbReference>
<keyword evidence="8" id="KW-1185">Reference proteome</keyword>
<dbReference type="InterPro" id="IPR006260">
    <property type="entry name" value="TonB/TolA_C"/>
</dbReference>
<dbReference type="SUPFAM" id="SSF74653">
    <property type="entry name" value="TolA/TonB C-terminal domain"/>
    <property type="match status" value="1"/>
</dbReference>
<dbReference type="Pfam" id="PF03544">
    <property type="entry name" value="TonB_C"/>
    <property type="match status" value="1"/>
</dbReference>
<protein>
    <recommendedName>
        <fullName evidence="6">TonB C-terminal domain-containing protein</fullName>
    </recommendedName>
</protein>
<feature type="domain" description="TonB C-terminal" evidence="6">
    <location>
        <begin position="26"/>
        <end position="118"/>
    </location>
</feature>
<keyword evidence="4" id="KW-0472">Membrane</keyword>
<dbReference type="AlphaFoldDB" id="A0A2G8TCW6"/>
<evidence type="ECO:0000313" key="8">
    <source>
        <dbReference type="Proteomes" id="UP000230390"/>
    </source>
</evidence>
<sequence length="124" mass="12618">MNTKSVFLAMNLVMMVLSAGALHAADASHAAKPYDCPAPVLPIAAVKGNLSGDVTLQYVGNANGRFADIRVLKSSGASALDKAAIMALSRCKLPVPAAGATPQPGTMEFKFGPQVQVGATLPPA</sequence>